<feature type="transmembrane region" description="Helical" evidence="6">
    <location>
        <begin position="82"/>
        <end position="99"/>
    </location>
</feature>
<feature type="transmembrane region" description="Helical" evidence="6">
    <location>
        <begin position="45"/>
        <end position="62"/>
    </location>
</feature>
<keyword evidence="9" id="KW-1185">Reference proteome</keyword>
<evidence type="ECO:0000256" key="6">
    <source>
        <dbReference type="SAM" id="Phobius"/>
    </source>
</evidence>
<feature type="transmembrane region" description="Helical" evidence="6">
    <location>
        <begin position="176"/>
        <end position="195"/>
    </location>
</feature>
<evidence type="ECO:0000256" key="1">
    <source>
        <dbReference type="ARBA" id="ARBA00004651"/>
    </source>
</evidence>
<feature type="transmembrane region" description="Helical" evidence="6">
    <location>
        <begin position="12"/>
        <end position="33"/>
    </location>
</feature>
<dbReference type="Proteomes" id="UP001595420">
    <property type="component" value="Unassembled WGS sequence"/>
</dbReference>
<evidence type="ECO:0000256" key="3">
    <source>
        <dbReference type="ARBA" id="ARBA00022692"/>
    </source>
</evidence>
<feature type="transmembrane region" description="Helical" evidence="6">
    <location>
        <begin position="106"/>
        <end position="124"/>
    </location>
</feature>
<gene>
    <name evidence="8" type="ORF">ACFOD3_28210</name>
</gene>
<feature type="domain" description="Copper resistance protein D" evidence="7">
    <location>
        <begin position="168"/>
        <end position="268"/>
    </location>
</feature>
<name>A0ABV7C4C9_9PROT</name>
<dbReference type="RefSeq" id="WP_216840252.1">
    <property type="nucleotide sequence ID" value="NZ_JAFNJS010000016.1"/>
</dbReference>
<dbReference type="InterPro" id="IPR008457">
    <property type="entry name" value="Cu-R_CopD_dom"/>
</dbReference>
<keyword evidence="4 6" id="KW-1133">Transmembrane helix</keyword>
<accession>A0ABV7C4C9</accession>
<feature type="transmembrane region" description="Helical" evidence="6">
    <location>
        <begin position="207"/>
        <end position="230"/>
    </location>
</feature>
<dbReference type="EMBL" id="JBHRSB010000016">
    <property type="protein sequence ID" value="MFC3003811.1"/>
    <property type="molecule type" value="Genomic_DNA"/>
</dbReference>
<comment type="subcellular location">
    <subcellularLocation>
        <location evidence="1">Cell membrane</location>
        <topology evidence="1">Multi-pass membrane protein</topology>
    </subcellularLocation>
</comment>
<keyword evidence="3 6" id="KW-0812">Transmembrane</keyword>
<evidence type="ECO:0000256" key="2">
    <source>
        <dbReference type="ARBA" id="ARBA00022475"/>
    </source>
</evidence>
<keyword evidence="5 6" id="KW-0472">Membrane</keyword>
<keyword evidence="2" id="KW-1003">Cell membrane</keyword>
<evidence type="ECO:0000313" key="9">
    <source>
        <dbReference type="Proteomes" id="UP001595420"/>
    </source>
</evidence>
<evidence type="ECO:0000256" key="4">
    <source>
        <dbReference type="ARBA" id="ARBA00022989"/>
    </source>
</evidence>
<reference evidence="9" key="1">
    <citation type="journal article" date="2019" name="Int. J. Syst. Evol. Microbiol.">
        <title>The Global Catalogue of Microorganisms (GCM) 10K type strain sequencing project: providing services to taxonomists for standard genome sequencing and annotation.</title>
        <authorList>
            <consortium name="The Broad Institute Genomics Platform"/>
            <consortium name="The Broad Institute Genome Sequencing Center for Infectious Disease"/>
            <person name="Wu L."/>
            <person name="Ma J."/>
        </authorList>
    </citation>
    <scope>NUCLEOTIDE SEQUENCE [LARGE SCALE GENOMIC DNA]</scope>
    <source>
        <strain evidence="9">CGMCC 1.16855</strain>
    </source>
</reference>
<dbReference type="InterPro" id="IPR032694">
    <property type="entry name" value="CopC/D"/>
</dbReference>
<feature type="transmembrane region" description="Helical" evidence="6">
    <location>
        <begin position="136"/>
        <end position="155"/>
    </location>
</feature>
<proteinExistence type="predicted"/>
<dbReference type="PANTHER" id="PTHR34820">
    <property type="entry name" value="INNER MEMBRANE PROTEIN YEBZ"/>
    <property type="match status" value="1"/>
</dbReference>
<dbReference type="Pfam" id="PF05425">
    <property type="entry name" value="CopD"/>
    <property type="match status" value="1"/>
</dbReference>
<comment type="caution">
    <text evidence="8">The sequence shown here is derived from an EMBL/GenBank/DDBJ whole genome shotgun (WGS) entry which is preliminary data.</text>
</comment>
<feature type="transmembrane region" description="Helical" evidence="6">
    <location>
        <begin position="251"/>
        <end position="271"/>
    </location>
</feature>
<protein>
    <submittedName>
        <fullName evidence="8">Copper resistance D family protein</fullName>
    </submittedName>
</protein>
<evidence type="ECO:0000259" key="7">
    <source>
        <dbReference type="Pfam" id="PF05425"/>
    </source>
</evidence>
<evidence type="ECO:0000313" key="8">
    <source>
        <dbReference type="EMBL" id="MFC3003811.1"/>
    </source>
</evidence>
<sequence>MPITELLRATWYVAALGGAGLAFFFAFFVRDLAAGDSARLRRWRVLAFALGSAAAVALLTLNVSDLAGGSTILDGELWEITLGSRVGMAYGVGLIGLALGMAAARGVAIVGGVLACASFTLLGHTPVAGSWPLPSALLLVHLLVGAFWIGSLPPLTWAARRGGERDTALLRDWSRAAAWAVPLMLAAGVVLAWLLTGSVANLVGTRYGVVLLAKATLTSGMLALAAWHLWRLTPALETRKRGAGPRLARSITFEALIALAVLFAAAVLVSMPPRIVGA</sequence>
<organism evidence="8 9">
    <name type="scientific">Falsiroseomonas tokyonensis</name>
    <dbReference type="NCBI Taxonomy" id="430521"/>
    <lineage>
        <taxon>Bacteria</taxon>
        <taxon>Pseudomonadati</taxon>
        <taxon>Pseudomonadota</taxon>
        <taxon>Alphaproteobacteria</taxon>
        <taxon>Acetobacterales</taxon>
        <taxon>Roseomonadaceae</taxon>
        <taxon>Falsiroseomonas</taxon>
    </lineage>
</organism>
<evidence type="ECO:0000256" key="5">
    <source>
        <dbReference type="ARBA" id="ARBA00023136"/>
    </source>
</evidence>
<dbReference type="PANTHER" id="PTHR34820:SF4">
    <property type="entry name" value="INNER MEMBRANE PROTEIN YEBZ"/>
    <property type="match status" value="1"/>
</dbReference>